<name>A0A1G9Q1X3_9FIRM</name>
<keyword evidence="5" id="KW-0627">Porphyrin biosynthesis</keyword>
<dbReference type="CDD" id="cd11642">
    <property type="entry name" value="SUMT"/>
    <property type="match status" value="1"/>
</dbReference>
<evidence type="ECO:0000313" key="9">
    <source>
        <dbReference type="EMBL" id="SDM04933.1"/>
    </source>
</evidence>
<evidence type="ECO:0000256" key="1">
    <source>
        <dbReference type="ARBA" id="ARBA00012162"/>
    </source>
</evidence>
<dbReference type="EC" id="2.1.1.107" evidence="1"/>
<dbReference type="InterPro" id="IPR014777">
    <property type="entry name" value="4pyrrole_Mease_sub1"/>
</dbReference>
<keyword evidence="4" id="KW-0949">S-adenosyl-L-methionine</keyword>
<dbReference type="EMBL" id="FNGO01000015">
    <property type="protein sequence ID" value="SDM04933.1"/>
    <property type="molecule type" value="Genomic_DNA"/>
</dbReference>
<dbReference type="InterPro" id="IPR014776">
    <property type="entry name" value="4pyrrole_Mease_sub2"/>
</dbReference>
<evidence type="ECO:0000256" key="5">
    <source>
        <dbReference type="ARBA" id="ARBA00023244"/>
    </source>
</evidence>
<dbReference type="InterPro" id="IPR003754">
    <property type="entry name" value="4pyrrol_synth_uPrphyn_synth"/>
</dbReference>
<sequence length="512" mass="55954">MMNDEIHGEVYLVGGGPGDPGLLTCRGRQLLEEADIIIYDRLIETSLLNHAGEECELIYAGKKPGAHSLTQEEINQLMVDKASAGKKVVRLKGGDPFLFGRGGEEAAYLEVRGIAFQVVPGITSALSVPAYAGIPATMRKKASSAAVITGHEDPDKEESSHSWRHLARGPDTLIFLMGVGNLPRIKKRLIKEGLEPETPAAIIERGTRPGQKTIYSRLKEVDSYVEDDKVSPPAVIVIGEVAGEGEKLSWFKRRPLRGLRILNTRPAHQARRLTRRLQKAGAVVREAPAISIVPPRDFSELDDSLADIDDYDWIVFTSQNGVASFFRRLQKLGIDIRQLAGVKLAAIGSRTADKLEEKKLTVDFTPEEFVAEEVLSGLRKRTNPDDKLLLPRTPRARSLLVEGLREDGLWVDEVTAYRTEAAELPEDVIEDIDDGSYDLVTFTSSSTVTCLCHQLESEGAEFASQGAAIGPITAETARDKGLEVAVTAEEYTCRGLYQAVLAEFGRGVSANA</sequence>
<dbReference type="FunFam" id="3.30.950.10:FF:000001">
    <property type="entry name" value="Siroheme synthase"/>
    <property type="match status" value="1"/>
</dbReference>
<dbReference type="GO" id="GO:0004852">
    <property type="term" value="F:uroporphyrinogen-III synthase activity"/>
    <property type="evidence" value="ECO:0007669"/>
    <property type="project" value="InterPro"/>
</dbReference>
<dbReference type="CDD" id="cd06578">
    <property type="entry name" value="HemD"/>
    <property type="match status" value="1"/>
</dbReference>
<feature type="domain" description="Tetrapyrrole methylase" evidence="7">
    <location>
        <begin position="10"/>
        <end position="221"/>
    </location>
</feature>
<evidence type="ECO:0000313" key="10">
    <source>
        <dbReference type="Proteomes" id="UP000199476"/>
    </source>
</evidence>
<dbReference type="Pfam" id="PF02602">
    <property type="entry name" value="HEM4"/>
    <property type="match status" value="1"/>
</dbReference>
<keyword evidence="3 6" id="KW-0808">Transferase</keyword>
<dbReference type="PANTHER" id="PTHR45790">
    <property type="entry name" value="SIROHEME SYNTHASE-RELATED"/>
    <property type="match status" value="1"/>
</dbReference>
<dbReference type="Gene3D" id="3.40.50.10090">
    <property type="match status" value="2"/>
</dbReference>
<dbReference type="GO" id="GO:0004851">
    <property type="term" value="F:uroporphyrin-III C-methyltransferase activity"/>
    <property type="evidence" value="ECO:0007669"/>
    <property type="project" value="UniProtKB-EC"/>
</dbReference>
<dbReference type="NCBIfam" id="TIGR01469">
    <property type="entry name" value="cobA_cysG_Cterm"/>
    <property type="match status" value="1"/>
</dbReference>
<dbReference type="AlphaFoldDB" id="A0A1G9Q1X3"/>
<dbReference type="NCBIfam" id="NF004790">
    <property type="entry name" value="PRK06136.1"/>
    <property type="match status" value="1"/>
</dbReference>
<dbReference type="SUPFAM" id="SSF53790">
    <property type="entry name" value="Tetrapyrrole methylase"/>
    <property type="match status" value="1"/>
</dbReference>
<keyword evidence="10" id="KW-1185">Reference proteome</keyword>
<feature type="domain" description="Tetrapyrrole biosynthesis uroporphyrinogen III synthase" evidence="8">
    <location>
        <begin position="272"/>
        <end position="497"/>
    </location>
</feature>
<dbReference type="Gene3D" id="3.40.1010.10">
    <property type="entry name" value="Cobalt-precorrin-4 Transmethylase, Domain 1"/>
    <property type="match status" value="1"/>
</dbReference>
<dbReference type="InterPro" id="IPR000878">
    <property type="entry name" value="4pyrrol_Mease"/>
</dbReference>
<comment type="similarity">
    <text evidence="6">Belongs to the precorrin methyltransferase family.</text>
</comment>
<dbReference type="PANTHER" id="PTHR45790:SF3">
    <property type="entry name" value="S-ADENOSYL-L-METHIONINE-DEPENDENT UROPORPHYRINOGEN III METHYLTRANSFERASE, CHLOROPLASTIC"/>
    <property type="match status" value="1"/>
</dbReference>
<protein>
    <recommendedName>
        <fullName evidence="1">uroporphyrinogen-III C-methyltransferase</fullName>
        <ecNumber evidence="1">2.1.1.107</ecNumber>
    </recommendedName>
</protein>
<dbReference type="OrthoDB" id="9815856at2"/>
<proteinExistence type="inferred from homology"/>
<dbReference type="InterPro" id="IPR050161">
    <property type="entry name" value="Siro_Cobalamin_biosynth"/>
</dbReference>
<dbReference type="InterPro" id="IPR006366">
    <property type="entry name" value="CobA/CysG_C"/>
</dbReference>
<keyword evidence="2 6" id="KW-0489">Methyltransferase</keyword>
<reference evidence="9 10" key="1">
    <citation type="submission" date="2016-10" db="EMBL/GenBank/DDBJ databases">
        <authorList>
            <person name="de Groot N.N."/>
        </authorList>
    </citation>
    <scope>NUCLEOTIDE SEQUENCE [LARGE SCALE GENOMIC DNA]</scope>
    <source>
        <strain evidence="9 10">SLAS-1</strain>
    </source>
</reference>
<dbReference type="Proteomes" id="UP000199476">
    <property type="component" value="Unassembled WGS sequence"/>
</dbReference>
<evidence type="ECO:0000259" key="8">
    <source>
        <dbReference type="Pfam" id="PF02602"/>
    </source>
</evidence>
<dbReference type="InterPro" id="IPR036108">
    <property type="entry name" value="4pyrrol_syn_uPrphyn_synt_sf"/>
</dbReference>
<gene>
    <name evidence="9" type="ORF">SAMN04488692_11518</name>
</gene>
<dbReference type="GO" id="GO:0032259">
    <property type="term" value="P:methylation"/>
    <property type="evidence" value="ECO:0007669"/>
    <property type="project" value="UniProtKB-KW"/>
</dbReference>
<dbReference type="FunFam" id="3.40.1010.10:FF:000001">
    <property type="entry name" value="Siroheme synthase"/>
    <property type="match status" value="1"/>
</dbReference>
<evidence type="ECO:0000259" key="7">
    <source>
        <dbReference type="Pfam" id="PF00590"/>
    </source>
</evidence>
<evidence type="ECO:0000256" key="3">
    <source>
        <dbReference type="ARBA" id="ARBA00022679"/>
    </source>
</evidence>
<dbReference type="SUPFAM" id="SSF69618">
    <property type="entry name" value="HemD-like"/>
    <property type="match status" value="1"/>
</dbReference>
<dbReference type="Pfam" id="PF00590">
    <property type="entry name" value="TP_methylase"/>
    <property type="match status" value="1"/>
</dbReference>
<dbReference type="GO" id="GO:0019354">
    <property type="term" value="P:siroheme biosynthetic process"/>
    <property type="evidence" value="ECO:0007669"/>
    <property type="project" value="InterPro"/>
</dbReference>
<dbReference type="Gene3D" id="3.30.950.10">
    <property type="entry name" value="Methyltransferase, Cobalt-precorrin-4 Transmethylase, Domain 2"/>
    <property type="match status" value="1"/>
</dbReference>
<accession>A0A1G9Q1X3</accession>
<evidence type="ECO:0000256" key="2">
    <source>
        <dbReference type="ARBA" id="ARBA00022603"/>
    </source>
</evidence>
<evidence type="ECO:0000256" key="6">
    <source>
        <dbReference type="RuleBase" id="RU003960"/>
    </source>
</evidence>
<dbReference type="PROSITE" id="PS00840">
    <property type="entry name" value="SUMT_2"/>
    <property type="match status" value="1"/>
</dbReference>
<dbReference type="InterPro" id="IPR003043">
    <property type="entry name" value="Uropor_MeTrfase_CS"/>
</dbReference>
<dbReference type="STRING" id="321763.SAMN04488692_11518"/>
<organism evidence="9 10">
    <name type="scientific">Halarsenatibacter silvermanii</name>
    <dbReference type="NCBI Taxonomy" id="321763"/>
    <lineage>
        <taxon>Bacteria</taxon>
        <taxon>Bacillati</taxon>
        <taxon>Bacillota</taxon>
        <taxon>Clostridia</taxon>
        <taxon>Halanaerobiales</taxon>
        <taxon>Halarsenatibacteraceae</taxon>
        <taxon>Halarsenatibacter</taxon>
    </lineage>
</organism>
<dbReference type="InterPro" id="IPR035996">
    <property type="entry name" value="4pyrrol_Methylase_sf"/>
</dbReference>
<evidence type="ECO:0000256" key="4">
    <source>
        <dbReference type="ARBA" id="ARBA00022691"/>
    </source>
</evidence>